<dbReference type="NCBIfam" id="TIGR01543">
    <property type="entry name" value="proheadase_HK97"/>
    <property type="match status" value="1"/>
</dbReference>
<dbReference type="RefSeq" id="WP_311670642.1">
    <property type="nucleotide sequence ID" value="NZ_JAVREO010000029.1"/>
</dbReference>
<keyword evidence="3" id="KW-0378">Hydrolase</keyword>
<gene>
    <name evidence="6" type="ORF">RM844_30320</name>
</gene>
<dbReference type="GO" id="GO:0008233">
    <property type="term" value="F:peptidase activity"/>
    <property type="evidence" value="ECO:0007669"/>
    <property type="project" value="UniProtKB-KW"/>
</dbReference>
<reference evidence="7" key="1">
    <citation type="submission" date="2023-07" db="EMBL/GenBank/DDBJ databases">
        <title>30 novel species of actinomycetes from the DSMZ collection.</title>
        <authorList>
            <person name="Nouioui I."/>
        </authorList>
    </citation>
    <scope>NUCLEOTIDE SEQUENCE [LARGE SCALE GENOMIC DNA]</scope>
    <source>
        <strain evidence="7">DSM 44915</strain>
    </source>
</reference>
<proteinExistence type="predicted"/>
<keyword evidence="1" id="KW-1188">Viral release from host cell</keyword>
<dbReference type="EMBL" id="JAVREO010000029">
    <property type="protein sequence ID" value="MDT0270577.1"/>
    <property type="molecule type" value="Genomic_DNA"/>
</dbReference>
<evidence type="ECO:0000259" key="5">
    <source>
        <dbReference type="Pfam" id="PF04586"/>
    </source>
</evidence>
<comment type="caution">
    <text evidence="6">The sequence shown here is derived from an EMBL/GenBank/DDBJ whole genome shotgun (WGS) entry which is preliminary data.</text>
</comment>
<keyword evidence="7" id="KW-1185">Reference proteome</keyword>
<evidence type="ECO:0000256" key="3">
    <source>
        <dbReference type="ARBA" id="ARBA00022801"/>
    </source>
</evidence>
<dbReference type="Pfam" id="PF04586">
    <property type="entry name" value="Peptidase_S78"/>
    <property type="match status" value="1"/>
</dbReference>
<dbReference type="InterPro" id="IPR054613">
    <property type="entry name" value="Peptidase_S78_dom"/>
</dbReference>
<evidence type="ECO:0000313" key="7">
    <source>
        <dbReference type="Proteomes" id="UP001183410"/>
    </source>
</evidence>
<dbReference type="Proteomes" id="UP001183410">
    <property type="component" value="Unassembled WGS sequence"/>
</dbReference>
<dbReference type="InterPro" id="IPR006433">
    <property type="entry name" value="Prohead_protease"/>
</dbReference>
<dbReference type="GO" id="GO:0006508">
    <property type="term" value="P:proteolysis"/>
    <property type="evidence" value="ECO:0007669"/>
    <property type="project" value="UniProtKB-KW"/>
</dbReference>
<evidence type="ECO:0000256" key="4">
    <source>
        <dbReference type="SAM" id="MobiDB-lite"/>
    </source>
</evidence>
<sequence length="290" mass="31339">MRLKSCPVRIKAAGENEGTEDGVFEAIVAAYNTDSVGDRIVPGAFAETLAEWKGRGDPIPVLWSHMSADPDYHIGEVLEAEERPEGLWVKARLDLDEGSKAAKVYRLLKGRRVTQFSFAYDITEGSWVDQKDGEPYYELRRLKLYEVGPTLIGANQATDLLDVKSGDRAMRLTIEGATPDRAEQIRTTAQGATAAKAGRALSAKNETTLKSARDALRKAADDIEEVLSAVADNGESDDTSDDEKANANPPAASEEPHGAKEGRGARSEPASPRLRADLALLAAEVSMLTE</sequence>
<evidence type="ECO:0000256" key="1">
    <source>
        <dbReference type="ARBA" id="ARBA00022612"/>
    </source>
</evidence>
<organism evidence="6 7">
    <name type="scientific">Streptomyces chisholmiae</name>
    <dbReference type="NCBI Taxonomy" id="3075540"/>
    <lineage>
        <taxon>Bacteria</taxon>
        <taxon>Bacillati</taxon>
        <taxon>Actinomycetota</taxon>
        <taxon>Actinomycetes</taxon>
        <taxon>Kitasatosporales</taxon>
        <taxon>Streptomycetaceae</taxon>
        <taxon>Streptomyces</taxon>
    </lineage>
</organism>
<evidence type="ECO:0000313" key="6">
    <source>
        <dbReference type="EMBL" id="MDT0270577.1"/>
    </source>
</evidence>
<feature type="compositionally biased region" description="Basic and acidic residues" evidence="4">
    <location>
        <begin position="254"/>
        <end position="266"/>
    </location>
</feature>
<keyword evidence="2 6" id="KW-0645">Protease</keyword>
<feature type="region of interest" description="Disordered" evidence="4">
    <location>
        <begin position="232"/>
        <end position="273"/>
    </location>
</feature>
<evidence type="ECO:0000256" key="2">
    <source>
        <dbReference type="ARBA" id="ARBA00022670"/>
    </source>
</evidence>
<protein>
    <submittedName>
        <fullName evidence="6">HK97 family phage prohead protease</fullName>
    </submittedName>
</protein>
<name>A0ABU2K0H7_9ACTN</name>
<feature type="domain" description="Prohead serine protease" evidence="5">
    <location>
        <begin position="19"/>
        <end position="160"/>
    </location>
</feature>
<accession>A0ABU2K0H7</accession>